<keyword evidence="2" id="KW-0732">Signal</keyword>
<dbReference type="AlphaFoldDB" id="A0A182YNS5"/>
<evidence type="ECO:0000256" key="1">
    <source>
        <dbReference type="SAM" id="MobiDB-lite"/>
    </source>
</evidence>
<evidence type="ECO:0000313" key="3">
    <source>
        <dbReference type="EnsemblMetazoa" id="ASTEI10111-PA"/>
    </source>
</evidence>
<proteinExistence type="predicted"/>
<feature type="compositionally biased region" description="Basic and acidic residues" evidence="1">
    <location>
        <begin position="70"/>
        <end position="108"/>
    </location>
</feature>
<organism evidence="3 4">
    <name type="scientific">Anopheles stephensi</name>
    <name type="common">Indo-Pakistan malaria mosquito</name>
    <dbReference type="NCBI Taxonomy" id="30069"/>
    <lineage>
        <taxon>Eukaryota</taxon>
        <taxon>Metazoa</taxon>
        <taxon>Ecdysozoa</taxon>
        <taxon>Arthropoda</taxon>
        <taxon>Hexapoda</taxon>
        <taxon>Insecta</taxon>
        <taxon>Pterygota</taxon>
        <taxon>Neoptera</taxon>
        <taxon>Endopterygota</taxon>
        <taxon>Diptera</taxon>
        <taxon>Nematocera</taxon>
        <taxon>Culicoidea</taxon>
        <taxon>Culicidae</taxon>
        <taxon>Anophelinae</taxon>
        <taxon>Anopheles</taxon>
    </lineage>
</organism>
<sequence length="141" mass="15322">MCLLMMSAFLLMLSCTARMVSAAPQSKGPETAPPEGTGERSTYSPMADIGRLASGASGFIGQFWNTGTRIEPEKEQTTAAPKADDDSQKESVETPNVKTDDSPRDKPDMSQVDFMQQVITSVMKQVADGFKDRLKVLPFVL</sequence>
<reference evidence="4" key="1">
    <citation type="journal article" date="2014" name="Genome Biol.">
        <title>Genome analysis of a major urban malaria vector mosquito, Anopheles stephensi.</title>
        <authorList>
            <person name="Jiang X."/>
            <person name="Peery A."/>
            <person name="Hall A.B."/>
            <person name="Sharma A."/>
            <person name="Chen X.G."/>
            <person name="Waterhouse R.M."/>
            <person name="Komissarov A."/>
            <person name="Riehle M.M."/>
            <person name="Shouche Y."/>
            <person name="Sharakhova M.V."/>
            <person name="Lawson D."/>
            <person name="Pakpour N."/>
            <person name="Arensburger P."/>
            <person name="Davidson V.L."/>
            <person name="Eiglmeier K."/>
            <person name="Emrich S."/>
            <person name="George P."/>
            <person name="Kennedy R.C."/>
            <person name="Mane S.P."/>
            <person name="Maslen G."/>
            <person name="Oringanje C."/>
            <person name="Qi Y."/>
            <person name="Settlage R."/>
            <person name="Tojo M."/>
            <person name="Tubio J.M."/>
            <person name="Unger M.F."/>
            <person name="Wang B."/>
            <person name="Vernick K.D."/>
            <person name="Ribeiro J.M."/>
            <person name="James A.A."/>
            <person name="Michel K."/>
            <person name="Riehle M.A."/>
            <person name="Luckhart S."/>
            <person name="Sharakhov I.V."/>
            <person name="Tu Z."/>
        </authorList>
    </citation>
    <scope>NUCLEOTIDE SEQUENCE [LARGE SCALE GENOMIC DNA]</scope>
    <source>
        <strain evidence="4">Indian</strain>
    </source>
</reference>
<protein>
    <submittedName>
        <fullName evidence="3">Uncharacterized protein</fullName>
    </submittedName>
</protein>
<evidence type="ECO:0000313" key="4">
    <source>
        <dbReference type="Proteomes" id="UP000076408"/>
    </source>
</evidence>
<feature type="region of interest" description="Disordered" evidence="1">
    <location>
        <begin position="64"/>
        <end position="111"/>
    </location>
</feature>
<dbReference type="VEuPathDB" id="VectorBase:ASTEI20_036293"/>
<name>A0A182YNS5_ANOST</name>
<evidence type="ECO:0000256" key="2">
    <source>
        <dbReference type="SAM" id="SignalP"/>
    </source>
</evidence>
<dbReference type="VEuPathDB" id="VectorBase:ASTE005093"/>
<feature type="chain" id="PRO_5043590388" evidence="2">
    <location>
        <begin position="23"/>
        <end position="141"/>
    </location>
</feature>
<accession>A0A182YNS5</accession>
<feature type="signal peptide" evidence="2">
    <location>
        <begin position="1"/>
        <end position="22"/>
    </location>
</feature>
<feature type="region of interest" description="Disordered" evidence="1">
    <location>
        <begin position="23"/>
        <end position="47"/>
    </location>
</feature>
<keyword evidence="4" id="KW-1185">Reference proteome</keyword>
<dbReference type="Proteomes" id="UP000076408">
    <property type="component" value="Unassembled WGS sequence"/>
</dbReference>
<dbReference type="EnsemblMetazoa" id="ASTEI10111-RA">
    <property type="protein sequence ID" value="ASTEI10111-PA"/>
    <property type="gene ID" value="ASTEI10111"/>
</dbReference>
<dbReference type="VEuPathDB" id="VectorBase:ASTEI10111"/>
<reference evidence="3" key="2">
    <citation type="submission" date="2020-05" db="UniProtKB">
        <authorList>
            <consortium name="EnsemblMetazoa"/>
        </authorList>
    </citation>
    <scope>IDENTIFICATION</scope>
    <source>
        <strain evidence="3">Indian</strain>
    </source>
</reference>